<protein>
    <submittedName>
        <fullName evidence="1">Uncharacterized protein</fullName>
    </submittedName>
</protein>
<evidence type="ECO:0000313" key="2">
    <source>
        <dbReference type="Proteomes" id="UP000243519"/>
    </source>
</evidence>
<organism evidence="1 2">
    <name type="scientific">Trichophyton violaceum</name>
    <dbReference type="NCBI Taxonomy" id="34388"/>
    <lineage>
        <taxon>Eukaryota</taxon>
        <taxon>Fungi</taxon>
        <taxon>Dikarya</taxon>
        <taxon>Ascomycota</taxon>
        <taxon>Pezizomycotina</taxon>
        <taxon>Eurotiomycetes</taxon>
        <taxon>Eurotiomycetidae</taxon>
        <taxon>Onygenales</taxon>
        <taxon>Arthrodermataceae</taxon>
        <taxon>Trichophyton</taxon>
    </lineage>
</organism>
<dbReference type="Proteomes" id="UP000243519">
    <property type="component" value="Unassembled WGS sequence"/>
</dbReference>
<comment type="caution">
    <text evidence="1">The sequence shown here is derived from an EMBL/GenBank/DDBJ whole genome shotgun (WGS) entry which is preliminary data.</text>
</comment>
<keyword evidence="2" id="KW-1185">Reference proteome</keyword>
<sequence>MVMDLNRATFMGSFRSSTVRTGKVAIVGPTIFSIPGTDNRISVDAVNPPTPVEVPSGTFLLATAISLECFGTFRIDSR</sequence>
<dbReference type="EMBL" id="LHPN01000022">
    <property type="protein sequence ID" value="OAL68811.1"/>
    <property type="molecule type" value="Genomic_DNA"/>
</dbReference>
<evidence type="ECO:0000313" key="1">
    <source>
        <dbReference type="EMBL" id="OAL68811.1"/>
    </source>
</evidence>
<gene>
    <name evidence="1" type="ORF">A7D00_7301</name>
</gene>
<dbReference type="AlphaFoldDB" id="A0A178F8T8"/>
<reference evidence="1 2" key="1">
    <citation type="submission" date="2016-05" db="EMBL/GenBank/DDBJ databases">
        <title>Genome sequencing of Trichophyton violaceum CMCC(F)T3l isolated from hair.</title>
        <authorList>
            <person name="Zhan P."/>
            <person name="Tao Y."/>
            <person name="Liu W."/>
        </authorList>
    </citation>
    <scope>NUCLEOTIDE SEQUENCE [LARGE SCALE GENOMIC DNA]</scope>
    <source>
        <strain evidence="2">CMCC(F)T3l</strain>
    </source>
</reference>
<accession>A0A178F8T8</accession>
<name>A0A178F8T8_TRIVO</name>
<proteinExistence type="predicted"/>